<feature type="active site" evidence="1">
    <location>
        <position position="192"/>
    </location>
</feature>
<dbReference type="PANTHER" id="PTHR13504:SF38">
    <property type="entry name" value="FIDO DOMAIN-CONTAINING PROTEIN"/>
    <property type="match status" value="1"/>
</dbReference>
<dbReference type="AlphaFoldDB" id="A0A3A4K3L1"/>
<dbReference type="Proteomes" id="UP000266677">
    <property type="component" value="Unassembled WGS sequence"/>
</dbReference>
<feature type="site" description="Important for autoinhibition of adenylyltransferase activity" evidence="3">
    <location>
        <position position="56"/>
    </location>
</feature>
<protein>
    <submittedName>
        <fullName evidence="5">Fic family protein</fullName>
    </submittedName>
</protein>
<evidence type="ECO:0000259" key="4">
    <source>
        <dbReference type="PROSITE" id="PS51459"/>
    </source>
</evidence>
<dbReference type="Gene3D" id="1.10.3290.10">
    <property type="entry name" value="Fido-like domain"/>
    <property type="match status" value="1"/>
</dbReference>
<comment type="caution">
    <text evidence="5">The sequence shown here is derived from an EMBL/GenBank/DDBJ whole genome shotgun (WGS) entry which is preliminary data.</text>
</comment>
<dbReference type="PANTHER" id="PTHR13504">
    <property type="entry name" value="FIDO DOMAIN-CONTAINING PROTEIN DDB_G0283145"/>
    <property type="match status" value="1"/>
</dbReference>
<feature type="binding site" evidence="2">
    <location>
        <begin position="139"/>
        <end position="144"/>
    </location>
    <ligand>
        <name>ATP</name>
        <dbReference type="ChEBI" id="CHEBI:30616"/>
    </ligand>
</feature>
<keyword evidence="6" id="KW-1185">Reference proteome</keyword>
<evidence type="ECO:0000256" key="3">
    <source>
        <dbReference type="PIRSR" id="PIRSR640198-3"/>
    </source>
</evidence>
<sequence length="377" mass="42765">MLYRTPDLDAQDEKVLSEIEDFRNRLSYLVGEPQRWDRPLRRNLVARAIVGSNTIEGYTISLNDAESLVAGSESLSVESDDTALAAVAGYHEALTYVQQSAHSENFAYEQMLLSALHFMMLRHRLDKWPGRYRGGGIMVTGGRHRPPAYIGPEAPRVPELMAELVAWLQNADGDRPAYVRAAMAHLNLVSIHPWRDGNGRMARCLHTLVLARNQVLAPEFSSIEEWLGASTMNTAEYYSALSRVQGGSYLPERDTHEWVRFCLRAHHLQAQVVDQRVRTANTLWHKAIELTSEFGLHERTAIALFAAAEGNLRRATYALDEDLTRDQALRDLNLLQRLQLIQTAGTGVRRHYLATGRWRDTVQQLQAQAEVLREPYR</sequence>
<name>A0A3A4K3L1_9NOCA</name>
<proteinExistence type="predicted"/>
<dbReference type="InterPro" id="IPR040198">
    <property type="entry name" value="Fido_containing"/>
</dbReference>
<dbReference type="InterPro" id="IPR036597">
    <property type="entry name" value="Fido-like_dom_sf"/>
</dbReference>
<evidence type="ECO:0000256" key="1">
    <source>
        <dbReference type="PIRSR" id="PIRSR640198-1"/>
    </source>
</evidence>
<gene>
    <name evidence="5" type="ORF">D5S18_15265</name>
</gene>
<dbReference type="GO" id="GO:0005524">
    <property type="term" value="F:ATP binding"/>
    <property type="evidence" value="ECO:0007669"/>
    <property type="project" value="UniProtKB-KW"/>
</dbReference>
<evidence type="ECO:0000256" key="2">
    <source>
        <dbReference type="PIRSR" id="PIRSR640198-2"/>
    </source>
</evidence>
<accession>A0A3A4K3L1</accession>
<dbReference type="Pfam" id="PF02661">
    <property type="entry name" value="Fic"/>
    <property type="match status" value="1"/>
</dbReference>
<dbReference type="PROSITE" id="PS51459">
    <property type="entry name" value="FIDO"/>
    <property type="match status" value="1"/>
</dbReference>
<dbReference type="EMBL" id="QZFU01000019">
    <property type="protein sequence ID" value="RJO74803.1"/>
    <property type="molecule type" value="Genomic_DNA"/>
</dbReference>
<feature type="domain" description="Fido" evidence="4">
    <location>
        <begin position="108"/>
        <end position="264"/>
    </location>
</feature>
<evidence type="ECO:0000313" key="5">
    <source>
        <dbReference type="EMBL" id="RJO74803.1"/>
    </source>
</evidence>
<dbReference type="RefSeq" id="WP_120041478.1">
    <property type="nucleotide sequence ID" value="NZ_QZFU01000019.1"/>
</dbReference>
<keyword evidence="2" id="KW-0547">Nucleotide-binding</keyword>
<evidence type="ECO:0000313" key="6">
    <source>
        <dbReference type="Proteomes" id="UP000266677"/>
    </source>
</evidence>
<dbReference type="OrthoDB" id="9813719at2"/>
<keyword evidence="2" id="KW-0067">ATP-binding</keyword>
<dbReference type="InterPro" id="IPR003812">
    <property type="entry name" value="Fido"/>
</dbReference>
<feature type="binding site" evidence="2">
    <location>
        <begin position="196"/>
        <end position="203"/>
    </location>
    <ligand>
        <name>ATP</name>
        <dbReference type="ChEBI" id="CHEBI:30616"/>
    </ligand>
</feature>
<dbReference type="SUPFAM" id="SSF140931">
    <property type="entry name" value="Fic-like"/>
    <property type="match status" value="1"/>
</dbReference>
<reference evidence="5 6" key="1">
    <citation type="submission" date="2018-09" db="EMBL/GenBank/DDBJ databases">
        <title>YIM PH21274 draft genome.</title>
        <authorList>
            <person name="Miao C."/>
        </authorList>
    </citation>
    <scope>NUCLEOTIDE SEQUENCE [LARGE SCALE GENOMIC DNA]</scope>
    <source>
        <strain evidence="5 6">YIM PH 21724</strain>
    </source>
</reference>
<organism evidence="5 6">
    <name type="scientific">Nocardia panacis</name>
    <dbReference type="NCBI Taxonomy" id="2340916"/>
    <lineage>
        <taxon>Bacteria</taxon>
        <taxon>Bacillati</taxon>
        <taxon>Actinomycetota</taxon>
        <taxon>Actinomycetes</taxon>
        <taxon>Mycobacteriales</taxon>
        <taxon>Nocardiaceae</taxon>
        <taxon>Nocardia</taxon>
    </lineage>
</organism>